<evidence type="ECO:0000259" key="8">
    <source>
        <dbReference type="PROSITE" id="PS50048"/>
    </source>
</evidence>
<dbReference type="InterPro" id="IPR001138">
    <property type="entry name" value="Zn2Cys6_DnaBD"/>
</dbReference>
<dbReference type="InParanoid" id="I6NCP7"/>
<dbReference type="KEGG" id="erc:Ecym_5044"/>
<evidence type="ECO:0000256" key="5">
    <source>
        <dbReference type="ARBA" id="ARBA00023163"/>
    </source>
</evidence>
<dbReference type="GO" id="GO:0006351">
    <property type="term" value="P:DNA-templated transcription"/>
    <property type="evidence" value="ECO:0007669"/>
    <property type="project" value="InterPro"/>
</dbReference>
<dbReference type="PANTHER" id="PTHR47338:SF5">
    <property type="entry name" value="ZN(II)2CYS6 TRANSCRIPTION FACTOR (EUROFUNG)"/>
    <property type="match status" value="1"/>
</dbReference>
<protein>
    <recommendedName>
        <fullName evidence="8">Zn(2)-C6 fungal-type domain-containing protein</fullName>
    </recommendedName>
</protein>
<gene>
    <name evidence="9" type="ordered locus">Ecym_5044</name>
</gene>
<comment type="subcellular location">
    <subcellularLocation>
        <location evidence="1">Nucleus</location>
    </subcellularLocation>
</comment>
<accession>I6NCP7</accession>
<dbReference type="SMART" id="SM00906">
    <property type="entry name" value="Fungal_trans"/>
    <property type="match status" value="1"/>
</dbReference>
<evidence type="ECO:0000256" key="2">
    <source>
        <dbReference type="ARBA" id="ARBA00022723"/>
    </source>
</evidence>
<dbReference type="InterPro" id="IPR007219">
    <property type="entry name" value="XnlR_reg_dom"/>
</dbReference>
<dbReference type="Pfam" id="PF00172">
    <property type="entry name" value="Zn_clus"/>
    <property type="match status" value="1"/>
</dbReference>
<dbReference type="SUPFAM" id="SSF57701">
    <property type="entry name" value="Zn2/Cys6 DNA-binding domain"/>
    <property type="match status" value="1"/>
</dbReference>
<dbReference type="Gene3D" id="4.10.240.10">
    <property type="entry name" value="Zn(2)-C6 fungal-type DNA-binding domain"/>
    <property type="match status" value="1"/>
</dbReference>
<dbReference type="EMBL" id="CP002501">
    <property type="protein sequence ID" value="AET39839.1"/>
    <property type="molecule type" value="Genomic_DNA"/>
</dbReference>
<feature type="region of interest" description="Disordered" evidence="7">
    <location>
        <begin position="718"/>
        <end position="766"/>
    </location>
</feature>
<dbReference type="CDD" id="cd00067">
    <property type="entry name" value="GAL4"/>
    <property type="match status" value="1"/>
</dbReference>
<dbReference type="CDD" id="cd12148">
    <property type="entry name" value="fungal_TF_MHR"/>
    <property type="match status" value="1"/>
</dbReference>
<dbReference type="GO" id="GO:0005634">
    <property type="term" value="C:nucleus"/>
    <property type="evidence" value="ECO:0007669"/>
    <property type="project" value="UniProtKB-SubCell"/>
</dbReference>
<dbReference type="GO" id="GO:0008270">
    <property type="term" value="F:zinc ion binding"/>
    <property type="evidence" value="ECO:0007669"/>
    <property type="project" value="InterPro"/>
</dbReference>
<proteinExistence type="predicted"/>
<keyword evidence="2" id="KW-0479">Metal-binding</keyword>
<dbReference type="InterPro" id="IPR050815">
    <property type="entry name" value="TF_fung"/>
</dbReference>
<evidence type="ECO:0000256" key="7">
    <source>
        <dbReference type="SAM" id="MobiDB-lite"/>
    </source>
</evidence>
<dbReference type="PROSITE" id="PS50048">
    <property type="entry name" value="ZN2_CY6_FUNGAL_2"/>
    <property type="match status" value="1"/>
</dbReference>
<dbReference type="GO" id="GO:0003677">
    <property type="term" value="F:DNA binding"/>
    <property type="evidence" value="ECO:0007669"/>
    <property type="project" value="InterPro"/>
</dbReference>
<dbReference type="GeneID" id="11470273"/>
<keyword evidence="10" id="KW-1185">Reference proteome</keyword>
<dbReference type="STRING" id="931890.I6NCP7"/>
<dbReference type="InterPro" id="IPR036864">
    <property type="entry name" value="Zn2-C6_fun-type_DNA-bd_sf"/>
</dbReference>
<dbReference type="RefSeq" id="XP_003646656.1">
    <property type="nucleotide sequence ID" value="XM_003646608.1"/>
</dbReference>
<evidence type="ECO:0000256" key="6">
    <source>
        <dbReference type="ARBA" id="ARBA00023242"/>
    </source>
</evidence>
<sequence length="903" mass="103414">MRRVLACARCRGHKIKCVHNNQPPCSYCQHKGIAEKCVLSFPPTKKRKKAVSYSQDATAFPTGYDHQKKLEQRQPLSVPSSDSNQMQQQQQKQQQQQQESHMYNEHTYGAQKRKKPLPMDVYRADNNTQLRYPQQQNQPLSYVHDVSAGPQELHLPQQEFRQSNTADDLQNSLSHMDKIFEQDGRAVKSETREPSWKFDPQFLYTQTIYDLARSIPHEVVLSAIERVWENFPELRFFNMDNIFEEISSMNPVLIGAIMAQASFYCPCTSVSSPNKSLEYQWLGADAFNVKNLVYEKLAMDAIFNRGLLLAKPDIEIVKALLLLCTNKWGHNEYYMSWMVHGCAARMIQVLFFDESFLQKCRGSPALQETKMKTYWSAFLLDRVICTGENRSFVIQDYQSHPLPSENINIDSNLTNNLPMNEDLDFSRKKQNGQYLTLRNFNSYFSKYPATITSKRQAFLIKIYSIWGDLNRYLIGGAYDAGQNCKPWDSSTIIGQLWQELNDWRTVLPQEWLWSKEKYMDNNSPLRKDTIFPMMNCLYLLSIIFITREFLPFLPHSVDKPDGSKFGTPPSEDYWEENARRCFQATRELCQILSALFDDALVAPSDLKIPNPVLNSPFYSFTAFICIIQCNYGIYFPWMDPDNHIYETDVSNPQSLVYGSNKVFRLLCLKQEVFPLIKNWVTMVIKTQELYRFVSNNRERAKNMNWASSDMKDIKEALRPVSETGSSDENGKSKKQGLSTTGEKGSSTVVSKDSLQSQSLEPSLVGDSYSSTALGSEKLPQQKMIGAKSGFGSFLQQNGSTSNFQADKKSSAFLPPQVVHPNLPSKPTNGDGISTDRRTGSISENTQLGQFNLYGNNIDLNNFNNVLFKTPDINVANLEVEPETDKLTLLFNDHELDLLLQFPV</sequence>
<keyword evidence="5" id="KW-0804">Transcription</keyword>
<evidence type="ECO:0000256" key="4">
    <source>
        <dbReference type="ARBA" id="ARBA00023015"/>
    </source>
</evidence>
<reference evidence="9 10" key="1">
    <citation type="journal article" date="2011" name="G3 (Bethesda)">
        <title>Genome evolution in the Eremothecium clade of the Saccharomyces complex revealed by comparative genomics.</title>
        <authorList>
            <person name="Wendland J."/>
            <person name="Walther A."/>
        </authorList>
    </citation>
    <scope>NUCLEOTIDE SEQUENCE [LARGE SCALE GENOMIC DNA]</scope>
    <source>
        <strain evidence="10">CBS 270.75 / DBVPG 7215 / KCTC 17166 / NRRL Y-17582</strain>
    </source>
</reference>
<feature type="compositionally biased region" description="Polar residues" evidence="7">
    <location>
        <begin position="735"/>
        <end position="760"/>
    </location>
</feature>
<dbReference type="HOGENOM" id="CLU_340384_0_0_1"/>
<name>I6NCP7_ERECY</name>
<evidence type="ECO:0000313" key="9">
    <source>
        <dbReference type="EMBL" id="AET39839.1"/>
    </source>
</evidence>
<dbReference type="PROSITE" id="PS00463">
    <property type="entry name" value="ZN2_CY6_FUNGAL_1"/>
    <property type="match status" value="1"/>
</dbReference>
<dbReference type="SMART" id="SM00066">
    <property type="entry name" value="GAL4"/>
    <property type="match status" value="1"/>
</dbReference>
<feature type="compositionally biased region" description="Low complexity" evidence="7">
    <location>
        <begin position="85"/>
        <end position="98"/>
    </location>
</feature>
<dbReference type="eggNOG" id="ENOG502QS5N">
    <property type="taxonomic scope" value="Eukaryota"/>
</dbReference>
<feature type="domain" description="Zn(2)-C6 fungal-type" evidence="8">
    <location>
        <begin position="6"/>
        <end position="39"/>
    </location>
</feature>
<feature type="region of interest" description="Disordered" evidence="7">
    <location>
        <begin position="68"/>
        <end position="118"/>
    </location>
</feature>
<dbReference type="GO" id="GO:0000981">
    <property type="term" value="F:DNA-binding transcription factor activity, RNA polymerase II-specific"/>
    <property type="evidence" value="ECO:0007669"/>
    <property type="project" value="InterPro"/>
</dbReference>
<dbReference type="Pfam" id="PF04082">
    <property type="entry name" value="Fungal_trans"/>
    <property type="match status" value="1"/>
</dbReference>
<keyword evidence="3" id="KW-0862">Zinc</keyword>
<dbReference type="AlphaFoldDB" id="I6NCP7"/>
<dbReference type="OrthoDB" id="39175at2759"/>
<dbReference type="Proteomes" id="UP000006790">
    <property type="component" value="Chromosome 5"/>
</dbReference>
<evidence type="ECO:0000256" key="1">
    <source>
        <dbReference type="ARBA" id="ARBA00004123"/>
    </source>
</evidence>
<keyword evidence="4" id="KW-0805">Transcription regulation</keyword>
<organism evidence="9 10">
    <name type="scientific">Eremothecium cymbalariae (strain CBS 270.75 / DBVPG 7215 / KCTC 17166 / NRRL Y-17582)</name>
    <name type="common">Yeast</name>
    <dbReference type="NCBI Taxonomy" id="931890"/>
    <lineage>
        <taxon>Eukaryota</taxon>
        <taxon>Fungi</taxon>
        <taxon>Dikarya</taxon>
        <taxon>Ascomycota</taxon>
        <taxon>Saccharomycotina</taxon>
        <taxon>Saccharomycetes</taxon>
        <taxon>Saccharomycetales</taxon>
        <taxon>Saccharomycetaceae</taxon>
        <taxon>Eremothecium</taxon>
    </lineage>
</organism>
<evidence type="ECO:0000313" key="10">
    <source>
        <dbReference type="Proteomes" id="UP000006790"/>
    </source>
</evidence>
<feature type="compositionally biased region" description="Polar residues" evidence="7">
    <location>
        <begin position="74"/>
        <end position="84"/>
    </location>
</feature>
<keyword evidence="6" id="KW-0539">Nucleus</keyword>
<evidence type="ECO:0000256" key="3">
    <source>
        <dbReference type="ARBA" id="ARBA00022833"/>
    </source>
</evidence>
<dbReference type="PANTHER" id="PTHR47338">
    <property type="entry name" value="ZN(II)2CYS6 TRANSCRIPTION FACTOR (EUROFUNG)-RELATED"/>
    <property type="match status" value="1"/>
</dbReference>